<evidence type="ECO:0000256" key="1">
    <source>
        <dbReference type="ARBA" id="ARBA00000085"/>
    </source>
</evidence>
<dbReference type="InterPro" id="IPR036890">
    <property type="entry name" value="HATPase_C_sf"/>
</dbReference>
<evidence type="ECO:0000256" key="4">
    <source>
        <dbReference type="ARBA" id="ARBA00022777"/>
    </source>
</evidence>
<dbReference type="Pfam" id="PF02518">
    <property type="entry name" value="HATPase_c"/>
    <property type="match status" value="1"/>
</dbReference>
<proteinExistence type="predicted"/>
<dbReference type="Proteomes" id="UP000273655">
    <property type="component" value="Chromosome 1"/>
</dbReference>
<feature type="domain" description="Histidine kinase/HSP90-like ATPase" evidence="6">
    <location>
        <begin position="3"/>
        <end position="45"/>
    </location>
</feature>
<dbReference type="GO" id="GO:0000160">
    <property type="term" value="P:phosphorelay signal transduction system"/>
    <property type="evidence" value="ECO:0007669"/>
    <property type="project" value="UniProtKB-KW"/>
</dbReference>
<dbReference type="GO" id="GO:0004673">
    <property type="term" value="F:protein histidine kinase activity"/>
    <property type="evidence" value="ECO:0007669"/>
    <property type="project" value="UniProtKB-EC"/>
</dbReference>
<dbReference type="PANTHER" id="PTHR24421:SF10">
    <property type="entry name" value="NITRATE_NITRITE SENSOR PROTEIN NARQ"/>
    <property type="match status" value="1"/>
</dbReference>
<sequence>MQVHLLQIVREAVLNAIKHANASEIAVSCVTAPDGDHTVYIRDNGMVSANRMSLPDTMV</sequence>
<evidence type="ECO:0000259" key="6">
    <source>
        <dbReference type="Pfam" id="PF02518"/>
    </source>
</evidence>
<keyword evidence="5" id="KW-0902">Two-component regulatory system</keyword>
<comment type="catalytic activity">
    <reaction evidence="1">
        <text>ATP + protein L-histidine = ADP + protein N-phospho-L-histidine.</text>
        <dbReference type="EC" id="2.7.13.3"/>
    </reaction>
</comment>
<evidence type="ECO:0000313" key="7">
    <source>
        <dbReference type="EMBL" id="VEA34553.1"/>
    </source>
</evidence>
<dbReference type="EMBL" id="LR134148">
    <property type="protein sequence ID" value="VEA34553.1"/>
    <property type="molecule type" value="Genomic_DNA"/>
</dbReference>
<evidence type="ECO:0000256" key="2">
    <source>
        <dbReference type="ARBA" id="ARBA00012438"/>
    </source>
</evidence>
<reference evidence="7 8" key="1">
    <citation type="submission" date="2018-12" db="EMBL/GenBank/DDBJ databases">
        <authorList>
            <consortium name="Pathogen Informatics"/>
        </authorList>
    </citation>
    <scope>NUCLEOTIDE SEQUENCE [LARGE SCALE GENOMIC DNA]</scope>
    <source>
        <strain evidence="7 8">NCTC8271</strain>
    </source>
</reference>
<name>A0A447PC95_SALET</name>
<accession>A0A447PC95</accession>
<dbReference type="SUPFAM" id="SSF55874">
    <property type="entry name" value="ATPase domain of HSP90 chaperone/DNA topoisomerase II/histidine kinase"/>
    <property type="match status" value="1"/>
</dbReference>
<keyword evidence="3" id="KW-0808">Transferase</keyword>
<organism evidence="7 8">
    <name type="scientific">Salmonella enterica I</name>
    <dbReference type="NCBI Taxonomy" id="59201"/>
    <lineage>
        <taxon>Bacteria</taxon>
        <taxon>Pseudomonadati</taxon>
        <taxon>Pseudomonadota</taxon>
        <taxon>Gammaproteobacteria</taxon>
        <taxon>Enterobacterales</taxon>
        <taxon>Enterobacteriaceae</taxon>
        <taxon>Salmonella</taxon>
    </lineage>
</organism>
<gene>
    <name evidence="7" type="ORF">NCTC8271_01800</name>
</gene>
<keyword evidence="4" id="KW-0418">Kinase</keyword>
<evidence type="ECO:0000256" key="3">
    <source>
        <dbReference type="ARBA" id="ARBA00022679"/>
    </source>
</evidence>
<dbReference type="EC" id="2.7.13.3" evidence="2"/>
<dbReference type="Gene3D" id="3.30.565.10">
    <property type="entry name" value="Histidine kinase-like ATPase, C-terminal domain"/>
    <property type="match status" value="1"/>
</dbReference>
<evidence type="ECO:0000256" key="5">
    <source>
        <dbReference type="ARBA" id="ARBA00023012"/>
    </source>
</evidence>
<dbReference type="InterPro" id="IPR003594">
    <property type="entry name" value="HATPase_dom"/>
</dbReference>
<dbReference type="AlphaFoldDB" id="A0A447PC95"/>
<evidence type="ECO:0000313" key="8">
    <source>
        <dbReference type="Proteomes" id="UP000273655"/>
    </source>
</evidence>
<dbReference type="PANTHER" id="PTHR24421">
    <property type="entry name" value="NITRATE/NITRITE SENSOR PROTEIN NARX-RELATED"/>
    <property type="match status" value="1"/>
</dbReference>
<dbReference type="InterPro" id="IPR050482">
    <property type="entry name" value="Sensor_HK_TwoCompSys"/>
</dbReference>
<protein>
    <recommendedName>
        <fullName evidence="2">histidine kinase</fullName>
        <ecNumber evidence="2">2.7.13.3</ecNumber>
    </recommendedName>
</protein>